<accession>A0A8H3FJZ2</accession>
<evidence type="ECO:0000313" key="2">
    <source>
        <dbReference type="Proteomes" id="UP000664169"/>
    </source>
</evidence>
<protein>
    <recommendedName>
        <fullName evidence="3">P-loop containing nucleoside triphosphate hydrolase protein</fullName>
    </recommendedName>
</protein>
<reference evidence="1" key="1">
    <citation type="submission" date="2021-03" db="EMBL/GenBank/DDBJ databases">
        <authorList>
            <person name="Tagirdzhanova G."/>
        </authorList>
    </citation>
    <scope>NUCLEOTIDE SEQUENCE</scope>
</reference>
<dbReference type="PANTHER" id="PTHR10285">
    <property type="entry name" value="URIDINE KINASE"/>
    <property type="match status" value="1"/>
</dbReference>
<organism evidence="1 2">
    <name type="scientific">Gomphillus americanus</name>
    <dbReference type="NCBI Taxonomy" id="1940652"/>
    <lineage>
        <taxon>Eukaryota</taxon>
        <taxon>Fungi</taxon>
        <taxon>Dikarya</taxon>
        <taxon>Ascomycota</taxon>
        <taxon>Pezizomycotina</taxon>
        <taxon>Lecanoromycetes</taxon>
        <taxon>OSLEUM clade</taxon>
        <taxon>Ostropomycetidae</taxon>
        <taxon>Ostropales</taxon>
        <taxon>Graphidaceae</taxon>
        <taxon>Gomphilloideae</taxon>
        <taxon>Gomphillus</taxon>
    </lineage>
</organism>
<dbReference type="InterPro" id="IPR027417">
    <property type="entry name" value="P-loop_NTPase"/>
</dbReference>
<dbReference type="EMBL" id="CAJPDQ010000021">
    <property type="protein sequence ID" value="CAF9924182.1"/>
    <property type="molecule type" value="Genomic_DNA"/>
</dbReference>
<keyword evidence="2" id="KW-1185">Reference proteome</keyword>
<dbReference type="OrthoDB" id="10041966at2759"/>
<comment type="caution">
    <text evidence="1">The sequence shown here is derived from an EMBL/GenBank/DDBJ whole genome shotgun (WGS) entry which is preliminary data.</text>
</comment>
<dbReference type="SUPFAM" id="SSF52540">
    <property type="entry name" value="P-loop containing nucleoside triphosphate hydrolases"/>
    <property type="match status" value="1"/>
</dbReference>
<name>A0A8H3FJZ2_9LECA</name>
<dbReference type="Gene3D" id="3.40.50.300">
    <property type="entry name" value="P-loop containing nucleotide triphosphate hydrolases"/>
    <property type="match status" value="1"/>
</dbReference>
<proteinExistence type="predicted"/>
<sequence>MPPKKQTLLLALSGPSSSGKTTLARLLHRSIFPPSTTLLLHLDDFYLPESQLPQRAGLVDWDSAGALDLVALESTLQHIRMHGSLPPTFVSKEDSNAVWAVSIPSETISALAVSTREWWTAGRIGEYVSQIVIVDGFLLLGKSIPQVRELFDVRVLLRAGFAEAKMRREARSGYVTLEGWWEDPPGYVEKVVWPGFVEEHAFLFTGGDVEGDVDEKAVRTLGIEVAPKGGLEGMLSWVVDIVRQGVERTIDGEGSG</sequence>
<dbReference type="Proteomes" id="UP000664169">
    <property type="component" value="Unassembled WGS sequence"/>
</dbReference>
<dbReference type="CDD" id="cd02024">
    <property type="entry name" value="NRK1"/>
    <property type="match status" value="1"/>
</dbReference>
<gene>
    <name evidence="1" type="ORF">GOMPHAMPRED_003543</name>
</gene>
<evidence type="ECO:0000313" key="1">
    <source>
        <dbReference type="EMBL" id="CAF9924182.1"/>
    </source>
</evidence>
<dbReference type="AlphaFoldDB" id="A0A8H3FJZ2"/>
<evidence type="ECO:0008006" key="3">
    <source>
        <dbReference type="Google" id="ProtNLM"/>
    </source>
</evidence>